<feature type="region of interest" description="Disordered" evidence="1">
    <location>
        <begin position="402"/>
        <end position="433"/>
    </location>
</feature>
<evidence type="ECO:0000256" key="1">
    <source>
        <dbReference type="SAM" id="MobiDB-lite"/>
    </source>
</evidence>
<feature type="compositionally biased region" description="Basic and acidic residues" evidence="1">
    <location>
        <begin position="368"/>
        <end position="381"/>
    </location>
</feature>
<feature type="region of interest" description="Disordered" evidence="1">
    <location>
        <begin position="480"/>
        <end position="533"/>
    </location>
</feature>
<reference evidence="2 3" key="1">
    <citation type="submission" date="2012-08" db="EMBL/GenBank/DDBJ databases">
        <title>Oryza genome evolution.</title>
        <authorList>
            <person name="Wing R.A."/>
        </authorList>
    </citation>
    <scope>NUCLEOTIDE SEQUENCE</scope>
</reference>
<dbReference type="Gramene" id="LPERR11G00200.5">
    <property type="protein sequence ID" value="LPERR11G00200.5"/>
    <property type="gene ID" value="LPERR11G00200"/>
</dbReference>
<feature type="region of interest" description="Disordered" evidence="1">
    <location>
        <begin position="181"/>
        <end position="200"/>
    </location>
</feature>
<dbReference type="AlphaFoldDB" id="A0A0D9XN40"/>
<dbReference type="Proteomes" id="UP000032180">
    <property type="component" value="Chromosome 11"/>
</dbReference>
<name>A0A0D9XN40_9ORYZ</name>
<dbReference type="EnsemblPlants" id="LPERR11G00200.5">
    <property type="protein sequence ID" value="LPERR11G00200.5"/>
    <property type="gene ID" value="LPERR11G00200"/>
</dbReference>
<feature type="region of interest" description="Disordered" evidence="1">
    <location>
        <begin position="368"/>
        <end position="387"/>
    </location>
</feature>
<organism evidence="2 3">
    <name type="scientific">Leersia perrieri</name>
    <dbReference type="NCBI Taxonomy" id="77586"/>
    <lineage>
        <taxon>Eukaryota</taxon>
        <taxon>Viridiplantae</taxon>
        <taxon>Streptophyta</taxon>
        <taxon>Embryophyta</taxon>
        <taxon>Tracheophyta</taxon>
        <taxon>Spermatophyta</taxon>
        <taxon>Magnoliopsida</taxon>
        <taxon>Liliopsida</taxon>
        <taxon>Poales</taxon>
        <taxon>Poaceae</taxon>
        <taxon>BOP clade</taxon>
        <taxon>Oryzoideae</taxon>
        <taxon>Oryzeae</taxon>
        <taxon>Oryzinae</taxon>
        <taxon>Leersia</taxon>
    </lineage>
</organism>
<reference evidence="2" key="3">
    <citation type="submission" date="2015-04" db="UniProtKB">
        <authorList>
            <consortium name="EnsemblPlants"/>
        </authorList>
    </citation>
    <scope>IDENTIFICATION</scope>
</reference>
<evidence type="ECO:0000313" key="2">
    <source>
        <dbReference type="EnsemblPlants" id="LPERR11G00200.5"/>
    </source>
</evidence>
<keyword evidence="3" id="KW-1185">Reference proteome</keyword>
<sequence length="893" mass="94932">MNLVAPSPCVDPEGQAASANLTESIVPYSVKMPDDFSLAENGATTEELIPRDNDGARNGMPKECNVVLSVGQDLNVVCCSSIEPVEDSCFLKVICSSGDHTARSKLTTSCKLDSNASNIDCEMELDRDDALAAKEAPRLHEGAEWDHDYTECSPMNLGVPSPCVDQAAQTASLMENTTSLTEKADTADGRIKSHHSSTEEIRPILSEEQDTEGRIEFDTNKLSSSEGVSNIGNEMPNETNVVMSVGQGTIEDIKPIEDTYNLNAICCTSIEPVEDLKVICSPSKPTMGSNLIISCISSSRCTSNDLNCQSKSDNGEAAVDRDKSLSGETSSTICSSEVNNCTPATDSFQESCSCYQQNMLVQSIHCRDQMPQRDSSRDKKPSLAYSKLDSNDSLCTEVQLTSTEGPNIDSEMELDTDDESTAKEAPLSHLGSECDHDYRSTECSPMTLAVPSPCVDQEARTANLMENAASSIEKADTAVGRIRSNHSSTEERRPVLSEEQDTEDRIEFDTKLSSSEGVSNIGTNNSVHKSRTNTSSKAHLKNLVPFTEEWLAVMEAFGEEVLEQKSGAVQNSPTDKAAPEPSPWSPVKRKFQDVGPFDCTKYSKIVGAIHHEMVLLVVLLGILLEADPVCGIVGVGEAEPELEGLRGALPLPASVLPGLRGVLAGEHPRGQLHRGDDGGVGDVVGAARLPFTAHGAQHGEDVVDAAGVHVALHQRGVHTRVGRVRLGKQRHRHVLFFFRRVDDDVVQQMRVGHLLIVVVVVIRLCSEQGADVEASVAHGLDDGLCGGDVAEADVGGDEGVEGGVGHGGRRAVGGGSLEVVEDGVEEAERACRWKARDGGSVGAAVGEEVTAAAEHGVGEVGVVGTGGGEGEGVGVQQVEVAAGAEALEKEELE</sequence>
<feature type="region of interest" description="Disordered" evidence="1">
    <location>
        <begin position="311"/>
        <end position="332"/>
    </location>
</feature>
<evidence type="ECO:0000313" key="3">
    <source>
        <dbReference type="Proteomes" id="UP000032180"/>
    </source>
</evidence>
<dbReference type="GO" id="GO:0008017">
    <property type="term" value="F:microtubule binding"/>
    <property type="evidence" value="ECO:0007669"/>
    <property type="project" value="InterPro"/>
</dbReference>
<dbReference type="InterPro" id="IPR045882">
    <property type="entry name" value="GPT1/2"/>
</dbReference>
<feature type="compositionally biased region" description="Basic and acidic residues" evidence="1">
    <location>
        <begin position="182"/>
        <end position="200"/>
    </location>
</feature>
<dbReference type="PANTHER" id="PTHR33737">
    <property type="entry name" value="OS05G0121800 PROTEIN"/>
    <property type="match status" value="1"/>
</dbReference>
<proteinExistence type="predicted"/>
<feature type="compositionally biased region" description="Polar residues" evidence="1">
    <location>
        <begin position="511"/>
        <end position="533"/>
    </location>
</feature>
<feature type="region of interest" description="Disordered" evidence="1">
    <location>
        <begin position="567"/>
        <end position="589"/>
    </location>
</feature>
<protein>
    <submittedName>
        <fullName evidence="2">Uncharacterized protein</fullName>
    </submittedName>
</protein>
<reference evidence="3" key="2">
    <citation type="submission" date="2013-12" db="EMBL/GenBank/DDBJ databases">
        <authorList>
            <person name="Yu Y."/>
            <person name="Lee S."/>
            <person name="de Baynast K."/>
            <person name="Wissotski M."/>
            <person name="Liu L."/>
            <person name="Talag J."/>
            <person name="Goicoechea J."/>
            <person name="Angelova A."/>
            <person name="Jetty R."/>
            <person name="Kudrna D."/>
            <person name="Golser W."/>
            <person name="Rivera L."/>
            <person name="Zhang J."/>
            <person name="Wing R."/>
        </authorList>
    </citation>
    <scope>NUCLEOTIDE SEQUENCE</scope>
</reference>
<accession>A0A0D9XN40</accession>
<dbReference type="PANTHER" id="PTHR33737:SF2">
    <property type="entry name" value="OS12G0102700 PROTEIN"/>
    <property type="match status" value="1"/>
</dbReference>
<feature type="compositionally biased region" description="Acidic residues" evidence="1">
    <location>
        <begin position="410"/>
        <end position="419"/>
    </location>
</feature>